<dbReference type="AlphaFoldDB" id="A0A1H2TF82"/>
<feature type="transmembrane region" description="Helical" evidence="2">
    <location>
        <begin position="261"/>
        <end position="285"/>
    </location>
</feature>
<evidence type="ECO:0000313" key="4">
    <source>
        <dbReference type="Proteomes" id="UP000198534"/>
    </source>
</evidence>
<keyword evidence="3" id="KW-0240">DNA-directed RNA polymerase</keyword>
<evidence type="ECO:0000313" key="3">
    <source>
        <dbReference type="EMBL" id="SDW42345.1"/>
    </source>
</evidence>
<gene>
    <name evidence="3" type="ORF">SAMN05444487_103110</name>
</gene>
<reference evidence="3 4" key="1">
    <citation type="submission" date="2016-10" db="EMBL/GenBank/DDBJ databases">
        <authorList>
            <person name="de Groot N.N."/>
        </authorList>
    </citation>
    <scope>NUCLEOTIDE SEQUENCE [LARGE SCALE GENOMIC DNA]</scope>
    <source>
        <strain evidence="3 4">DSM 45610</strain>
    </source>
</reference>
<dbReference type="Pfam" id="PF11772">
    <property type="entry name" value="EpuA"/>
    <property type="match status" value="1"/>
</dbReference>
<feature type="region of interest" description="Disordered" evidence="1">
    <location>
        <begin position="1"/>
        <end position="241"/>
    </location>
</feature>
<dbReference type="InterPro" id="IPR024596">
    <property type="entry name" value="RNApol_su_b/EpuA"/>
</dbReference>
<keyword evidence="2" id="KW-1133">Transmembrane helix</keyword>
<name>A0A1H2TF82_9BACL</name>
<dbReference type="Proteomes" id="UP000198534">
    <property type="component" value="Unassembled WGS sequence"/>
</dbReference>
<protein>
    <submittedName>
        <fullName evidence="3">DNA-directed RNA polymerase subunit beta</fullName>
    </submittedName>
</protein>
<dbReference type="RefSeq" id="WP_091736591.1">
    <property type="nucleotide sequence ID" value="NZ_FNNQ01000003.1"/>
</dbReference>
<organism evidence="3 4">
    <name type="scientific">Marininema mesophilum</name>
    <dbReference type="NCBI Taxonomy" id="1048340"/>
    <lineage>
        <taxon>Bacteria</taxon>
        <taxon>Bacillati</taxon>
        <taxon>Bacillota</taxon>
        <taxon>Bacilli</taxon>
        <taxon>Bacillales</taxon>
        <taxon>Thermoactinomycetaceae</taxon>
        <taxon>Marininema</taxon>
    </lineage>
</organism>
<keyword evidence="4" id="KW-1185">Reference proteome</keyword>
<sequence>MQGNDNKQPRVREDGKAYKQRVASHEVGDKNLPRREGTDSPEAEKEIRTERDEESQIVEEEKPDVSTEDPQASKKEEHEDQREGAKVAQLDHTENDSTIGEDQKSPEDPSIDKSWDDLEVDETYRKAEKEQDTTDSEEDTAGSEEEQDKADSEEEQASTNQDDQVWEGRLDQDWGVPPAQPEPELEEDRPKPAGELKWKKDEVVSPVHQGEGDAEDPPNQDAVSQELKHRETEGDSTVSDLEIWTEPSARSEFNRRKLMKFAFVWLPVLSLGTLLGGVLIGYSVIGKGSVGDVFTMNLWEHLYKLVYG</sequence>
<evidence type="ECO:0000256" key="1">
    <source>
        <dbReference type="SAM" id="MobiDB-lite"/>
    </source>
</evidence>
<dbReference type="EMBL" id="FNNQ01000003">
    <property type="protein sequence ID" value="SDW42345.1"/>
    <property type="molecule type" value="Genomic_DNA"/>
</dbReference>
<dbReference type="GO" id="GO:0000428">
    <property type="term" value="C:DNA-directed RNA polymerase complex"/>
    <property type="evidence" value="ECO:0007669"/>
    <property type="project" value="UniProtKB-KW"/>
</dbReference>
<evidence type="ECO:0000256" key="2">
    <source>
        <dbReference type="SAM" id="Phobius"/>
    </source>
</evidence>
<keyword evidence="2" id="KW-0472">Membrane</keyword>
<keyword evidence="2" id="KW-0812">Transmembrane</keyword>
<feature type="compositionally biased region" description="Basic and acidic residues" evidence="1">
    <location>
        <begin position="59"/>
        <end position="132"/>
    </location>
</feature>
<feature type="compositionally biased region" description="Basic and acidic residues" evidence="1">
    <location>
        <begin position="7"/>
        <end position="51"/>
    </location>
</feature>
<proteinExistence type="predicted"/>
<feature type="compositionally biased region" description="Acidic residues" evidence="1">
    <location>
        <begin position="133"/>
        <end position="156"/>
    </location>
</feature>
<accession>A0A1H2TF82</accession>
<dbReference type="STRING" id="1048340.SAMN05444487_103110"/>
<dbReference type="OrthoDB" id="2991712at2"/>
<feature type="compositionally biased region" description="Basic and acidic residues" evidence="1">
    <location>
        <begin position="188"/>
        <end position="203"/>
    </location>
</feature>
<keyword evidence="3" id="KW-0804">Transcription</keyword>